<proteinExistence type="predicted"/>
<gene>
    <name evidence="1" type="ORF">V7S74_01680</name>
</gene>
<comment type="caution">
    <text evidence="1">The sequence shown here is derived from an EMBL/GenBank/DDBJ whole genome shotgun (WGS) entry which is preliminary data.</text>
</comment>
<evidence type="ECO:0000313" key="1">
    <source>
        <dbReference type="EMBL" id="MFL0205443.1"/>
    </source>
</evidence>
<name>A0ABW8SUP5_9BACT</name>
<dbReference type="RefSeq" id="WP_406777039.1">
    <property type="nucleotide sequence ID" value="NZ_JBEWZG010000001.1"/>
</dbReference>
<accession>A0ABW8SUP5</accession>
<sequence>MFTTLFYIFILFYEGLFNASSKQYNVAVAEINQQVQSKNYVQALKGAKSIKQATIFVNPEIERLIAVLELKSRKNGMDKQTLRLNSQSMEIDILLSHFSANVGDQQKGLVDLQNSIKKNGNVDTLVKTYELYAFNFPQNKLKKQAKSTQMISQTQKINTQEALSLLDLMKKKQKNFIY</sequence>
<protein>
    <submittedName>
        <fullName evidence="1">Uncharacterized protein</fullName>
    </submittedName>
</protein>
<dbReference type="Proteomes" id="UP001623559">
    <property type="component" value="Unassembled WGS sequence"/>
</dbReference>
<organism evidence="1 2">
    <name type="scientific">Aquirufa novilacunae</name>
    <dbReference type="NCBI Taxonomy" id="3139305"/>
    <lineage>
        <taxon>Bacteria</taxon>
        <taxon>Pseudomonadati</taxon>
        <taxon>Bacteroidota</taxon>
        <taxon>Cytophagia</taxon>
        <taxon>Cytophagales</taxon>
        <taxon>Flectobacillaceae</taxon>
        <taxon>Aquirufa</taxon>
    </lineage>
</organism>
<reference evidence="1 2" key="1">
    <citation type="submission" date="2024-07" db="EMBL/GenBank/DDBJ databases">
        <authorList>
            <person name="Pitt A."/>
            <person name="Hahn M.W."/>
        </authorList>
    </citation>
    <scope>NUCLEOTIDE SEQUENCE [LARGE SCALE GENOMIC DNA]</scope>
    <source>
        <strain evidence="1 2">2-AUSEE-184A6</strain>
    </source>
</reference>
<dbReference type="EMBL" id="JBEWZG010000001">
    <property type="protein sequence ID" value="MFL0205443.1"/>
    <property type="molecule type" value="Genomic_DNA"/>
</dbReference>
<evidence type="ECO:0000313" key="2">
    <source>
        <dbReference type="Proteomes" id="UP001623559"/>
    </source>
</evidence>